<dbReference type="RefSeq" id="XP_034252472.1">
    <property type="nucleotide sequence ID" value="XM_034396581.1"/>
</dbReference>
<dbReference type="InParanoid" id="A0A6P9A3N5"/>
<accession>A0A6P9A3N5</accession>
<gene>
    <name evidence="2" type="primary">LOC117651954</name>
</gene>
<name>A0A6P9A3N5_THRPL</name>
<organism evidence="2">
    <name type="scientific">Thrips palmi</name>
    <name type="common">Melon thrips</name>
    <dbReference type="NCBI Taxonomy" id="161013"/>
    <lineage>
        <taxon>Eukaryota</taxon>
        <taxon>Metazoa</taxon>
        <taxon>Ecdysozoa</taxon>
        <taxon>Arthropoda</taxon>
        <taxon>Hexapoda</taxon>
        <taxon>Insecta</taxon>
        <taxon>Pterygota</taxon>
        <taxon>Neoptera</taxon>
        <taxon>Paraneoptera</taxon>
        <taxon>Thysanoptera</taxon>
        <taxon>Terebrantia</taxon>
        <taxon>Thripoidea</taxon>
        <taxon>Thripidae</taxon>
        <taxon>Thrips</taxon>
    </lineage>
</organism>
<protein>
    <submittedName>
        <fullName evidence="2">Uncharacterized protein LOC117651954</fullName>
    </submittedName>
</protein>
<dbReference type="Proteomes" id="UP000515158">
    <property type="component" value="Unplaced"/>
</dbReference>
<evidence type="ECO:0000313" key="2">
    <source>
        <dbReference type="RefSeq" id="XP_034252472.1"/>
    </source>
</evidence>
<sequence>MVSVVSKRSGWRISRLPYLALTPCTSQTTGVGATCSSRADARLFSPIWRAAVSVCCRPWFCLTSRCRGASASRASSAEVKHRDATQFCALRDILGDRLPARGGFFKLRLPRPRMLIGTFCCQSAATLEFGEAMARPCPT</sequence>
<dbReference type="AlphaFoldDB" id="A0A6P9A3N5"/>
<dbReference type="KEGG" id="tpal:117651954"/>
<proteinExistence type="predicted"/>
<reference evidence="2" key="1">
    <citation type="submission" date="2025-08" db="UniProtKB">
        <authorList>
            <consortium name="RefSeq"/>
        </authorList>
    </citation>
    <scope>IDENTIFICATION</scope>
    <source>
        <tissue evidence="2">Total insect</tissue>
    </source>
</reference>
<dbReference type="GeneID" id="117651954"/>
<keyword evidence="1" id="KW-1185">Reference proteome</keyword>
<evidence type="ECO:0000313" key="1">
    <source>
        <dbReference type="Proteomes" id="UP000515158"/>
    </source>
</evidence>